<sequence length="326" mass="36241">MSEQNKSSLDSWRSKPAETPKPKLSRRGFLKGAVLGGIGLGGAVYSGLKFLEGLGLELPHNSFEQELQALPREATPTPFQPRETTPASSTQTPEATPEPSPTPEAINYWAFAKADFSDSEHLIDMMITLRDSSSLLVPSFIPISWHDGLQLSVDFDRRRNTGLTYLDEDRRKILNLHSGREGPLHSGYTMWETQLAIETDGRGNRIYPAQADEKLRTQFMGADVLIRQTEAGLAKIVAAVRVPPSLVYESTQHVYEETDPSGSVTNEGIIPWLAANFPDSGFADVVNDREVLIIKFCGRILSGEREDTRIDSPYQQARFFFALKQS</sequence>
<feature type="region of interest" description="Disordered" evidence="1">
    <location>
        <begin position="75"/>
        <end position="104"/>
    </location>
</feature>
<evidence type="ECO:0008006" key="4">
    <source>
        <dbReference type="Google" id="ProtNLM"/>
    </source>
</evidence>
<proteinExistence type="predicted"/>
<name>A0A1F7X4P2_9BACT</name>
<feature type="compositionally biased region" description="Basic and acidic residues" evidence="1">
    <location>
        <begin position="12"/>
        <end position="21"/>
    </location>
</feature>
<dbReference type="EMBL" id="MGFR01000001">
    <property type="protein sequence ID" value="OGM10070.1"/>
    <property type="molecule type" value="Genomic_DNA"/>
</dbReference>
<dbReference type="Proteomes" id="UP000176778">
    <property type="component" value="Unassembled WGS sequence"/>
</dbReference>
<feature type="compositionally biased region" description="Polar residues" evidence="1">
    <location>
        <begin position="1"/>
        <end position="11"/>
    </location>
</feature>
<gene>
    <name evidence="2" type="ORF">A2Y68_01305</name>
</gene>
<dbReference type="AlphaFoldDB" id="A0A1F7X4P2"/>
<protein>
    <recommendedName>
        <fullName evidence="4">Twin-arginine translocation signal domain-containing protein</fullName>
    </recommendedName>
</protein>
<evidence type="ECO:0000256" key="1">
    <source>
        <dbReference type="SAM" id="MobiDB-lite"/>
    </source>
</evidence>
<feature type="region of interest" description="Disordered" evidence="1">
    <location>
        <begin position="1"/>
        <end position="26"/>
    </location>
</feature>
<reference evidence="2 3" key="1">
    <citation type="journal article" date="2016" name="Nat. Commun.">
        <title>Thousands of microbial genomes shed light on interconnected biogeochemical processes in an aquifer system.</title>
        <authorList>
            <person name="Anantharaman K."/>
            <person name="Brown C.T."/>
            <person name="Hug L.A."/>
            <person name="Sharon I."/>
            <person name="Castelle C.J."/>
            <person name="Probst A.J."/>
            <person name="Thomas B.C."/>
            <person name="Singh A."/>
            <person name="Wilkins M.J."/>
            <person name="Karaoz U."/>
            <person name="Brodie E.L."/>
            <person name="Williams K.H."/>
            <person name="Hubbard S.S."/>
            <person name="Banfield J.F."/>
        </authorList>
    </citation>
    <scope>NUCLEOTIDE SEQUENCE [LARGE SCALE GENOMIC DNA]</scope>
</reference>
<comment type="caution">
    <text evidence="2">The sequence shown here is derived from an EMBL/GenBank/DDBJ whole genome shotgun (WGS) entry which is preliminary data.</text>
</comment>
<accession>A0A1F7X4P2</accession>
<evidence type="ECO:0000313" key="3">
    <source>
        <dbReference type="Proteomes" id="UP000176778"/>
    </source>
</evidence>
<evidence type="ECO:0000313" key="2">
    <source>
        <dbReference type="EMBL" id="OGM10070.1"/>
    </source>
</evidence>
<organism evidence="2 3">
    <name type="scientific">Candidatus Woesebacteria bacterium RBG_13_46_13</name>
    <dbReference type="NCBI Taxonomy" id="1802479"/>
    <lineage>
        <taxon>Bacteria</taxon>
        <taxon>Candidatus Woeseibacteriota</taxon>
    </lineage>
</organism>